<sequence length="288" mass="31793">MRPVPVSPTSASAPPCSSSSTSATAAATFTSYRTPSSLNPDGKVKKVALSRRERQQTRETLNKLKELVPTVPKDQALSSVELLQHVIDYIFDLQTELRQPADTADEPFLYNGEEDQIEHSEDDTVNVSELLLQCMLNTGDGNNTPDQWRCITEFNVSVTGMKLGNDHSTVSLYIHFSSPIVLWHFLCVCAEMQLCWMMDSSKEETSPAQAAAAAAAAATSPLPPGSSPCYEWVSILAKLQQLVPSLRKIYVASEVEFLQHVIDYINDLQSQLNESEWSSDSSSDIYEP</sequence>
<dbReference type="GO" id="GO:0032922">
    <property type="term" value="P:circadian regulation of gene expression"/>
    <property type="evidence" value="ECO:0007669"/>
    <property type="project" value="TreeGrafter"/>
</dbReference>
<proteinExistence type="predicted"/>
<dbReference type="SUPFAM" id="SSF47459">
    <property type="entry name" value="HLH, helix-loop-helix DNA-binding domain"/>
    <property type="match status" value="2"/>
</dbReference>
<keyword evidence="2" id="KW-0678">Repressor</keyword>
<keyword evidence="9" id="KW-1185">Reference proteome</keyword>
<organism evidence="10">
    <name type="scientific">Soboliphyme baturini</name>
    <dbReference type="NCBI Taxonomy" id="241478"/>
    <lineage>
        <taxon>Eukaryota</taxon>
        <taxon>Metazoa</taxon>
        <taxon>Ecdysozoa</taxon>
        <taxon>Nematoda</taxon>
        <taxon>Enoplea</taxon>
        <taxon>Dorylaimia</taxon>
        <taxon>Dioctophymatida</taxon>
        <taxon>Dioctophymatoidea</taxon>
        <taxon>Soboliphymatidae</taxon>
        <taxon>Soboliphyme</taxon>
    </lineage>
</organism>
<dbReference type="Gene3D" id="4.10.280.10">
    <property type="entry name" value="Helix-loop-helix DNA-binding domain"/>
    <property type="match status" value="2"/>
</dbReference>
<keyword evidence="5" id="KW-0539">Nucleus</keyword>
<evidence type="ECO:0000259" key="7">
    <source>
        <dbReference type="PROSITE" id="PS50888"/>
    </source>
</evidence>
<dbReference type="InterPro" id="IPR026052">
    <property type="entry name" value="DNA-bd_prot-inh"/>
</dbReference>
<evidence type="ECO:0000313" key="8">
    <source>
        <dbReference type="EMBL" id="VDO99204.1"/>
    </source>
</evidence>
<evidence type="ECO:0000256" key="3">
    <source>
        <dbReference type="ARBA" id="ARBA00023015"/>
    </source>
</evidence>
<dbReference type="OrthoDB" id="10047910at2759"/>
<dbReference type="Pfam" id="PF00010">
    <property type="entry name" value="HLH"/>
    <property type="match status" value="1"/>
</dbReference>
<dbReference type="GO" id="GO:0046983">
    <property type="term" value="F:protein dimerization activity"/>
    <property type="evidence" value="ECO:0007669"/>
    <property type="project" value="InterPro"/>
</dbReference>
<dbReference type="SMART" id="SM00353">
    <property type="entry name" value="HLH"/>
    <property type="match status" value="1"/>
</dbReference>
<feature type="compositionally biased region" description="Low complexity" evidence="6">
    <location>
        <begin position="1"/>
        <end position="31"/>
    </location>
</feature>
<dbReference type="Proteomes" id="UP000270296">
    <property type="component" value="Unassembled WGS sequence"/>
</dbReference>
<evidence type="ECO:0000256" key="6">
    <source>
        <dbReference type="SAM" id="MobiDB-lite"/>
    </source>
</evidence>
<evidence type="ECO:0000313" key="10">
    <source>
        <dbReference type="WBParaSite" id="SBAD_0000300901-mRNA-1"/>
    </source>
</evidence>
<evidence type="ECO:0000256" key="1">
    <source>
        <dbReference type="ARBA" id="ARBA00004123"/>
    </source>
</evidence>
<dbReference type="InterPro" id="IPR036638">
    <property type="entry name" value="HLH_DNA-bd_sf"/>
</dbReference>
<dbReference type="GO" id="GO:0005634">
    <property type="term" value="C:nucleus"/>
    <property type="evidence" value="ECO:0007669"/>
    <property type="project" value="UniProtKB-SubCell"/>
</dbReference>
<dbReference type="PROSITE" id="PS50888">
    <property type="entry name" value="BHLH"/>
    <property type="match status" value="1"/>
</dbReference>
<reference evidence="10" key="1">
    <citation type="submission" date="2016-06" db="UniProtKB">
        <authorList>
            <consortium name="WormBaseParasite"/>
        </authorList>
    </citation>
    <scope>IDENTIFICATION</scope>
</reference>
<dbReference type="WBParaSite" id="SBAD_0000300901-mRNA-1">
    <property type="protein sequence ID" value="SBAD_0000300901-mRNA-1"/>
    <property type="gene ID" value="SBAD_0000300901"/>
</dbReference>
<dbReference type="InterPro" id="IPR011598">
    <property type="entry name" value="bHLH_dom"/>
</dbReference>
<evidence type="ECO:0000313" key="9">
    <source>
        <dbReference type="Proteomes" id="UP000270296"/>
    </source>
</evidence>
<dbReference type="GO" id="GO:0005737">
    <property type="term" value="C:cytoplasm"/>
    <property type="evidence" value="ECO:0007669"/>
    <property type="project" value="InterPro"/>
</dbReference>
<dbReference type="EMBL" id="UZAM01007449">
    <property type="protein sequence ID" value="VDO99204.1"/>
    <property type="molecule type" value="Genomic_DNA"/>
</dbReference>
<protein>
    <submittedName>
        <fullName evidence="10">BHLH domain-containing protein</fullName>
    </submittedName>
</protein>
<evidence type="ECO:0000256" key="4">
    <source>
        <dbReference type="ARBA" id="ARBA00023163"/>
    </source>
</evidence>
<feature type="region of interest" description="Disordered" evidence="6">
    <location>
        <begin position="1"/>
        <end position="56"/>
    </location>
</feature>
<gene>
    <name evidence="8" type="ORF">SBAD_LOCUS2870</name>
</gene>
<dbReference type="GO" id="GO:0030154">
    <property type="term" value="P:cell differentiation"/>
    <property type="evidence" value="ECO:0007669"/>
    <property type="project" value="TreeGrafter"/>
</dbReference>
<dbReference type="PANTHER" id="PTHR11723">
    <property type="entry name" value="DNA-BINDING PROTEIN INHIBITOR"/>
    <property type="match status" value="1"/>
</dbReference>
<evidence type="ECO:0000256" key="2">
    <source>
        <dbReference type="ARBA" id="ARBA00022491"/>
    </source>
</evidence>
<reference evidence="8 9" key="2">
    <citation type="submission" date="2018-11" db="EMBL/GenBank/DDBJ databases">
        <authorList>
            <consortium name="Pathogen Informatics"/>
        </authorList>
    </citation>
    <scope>NUCLEOTIDE SEQUENCE [LARGE SCALE GENOMIC DNA]</scope>
</reference>
<dbReference type="AlphaFoldDB" id="A0A183IGX5"/>
<accession>A0A183IGX5</accession>
<keyword evidence="3" id="KW-0805">Transcription regulation</keyword>
<dbReference type="PANTHER" id="PTHR11723:SF17">
    <property type="entry name" value="PROTEIN EXTRA-MACROCHAETAE"/>
    <property type="match status" value="1"/>
</dbReference>
<dbReference type="GO" id="GO:0000122">
    <property type="term" value="P:negative regulation of transcription by RNA polymerase II"/>
    <property type="evidence" value="ECO:0007669"/>
    <property type="project" value="InterPro"/>
</dbReference>
<feature type="domain" description="BHLH" evidence="7">
    <location>
        <begin position="41"/>
        <end position="93"/>
    </location>
</feature>
<keyword evidence="4" id="KW-0804">Transcription</keyword>
<comment type="subcellular location">
    <subcellularLocation>
        <location evidence="1">Nucleus</location>
    </subcellularLocation>
</comment>
<name>A0A183IGX5_9BILA</name>
<evidence type="ECO:0000256" key="5">
    <source>
        <dbReference type="ARBA" id="ARBA00023242"/>
    </source>
</evidence>